<feature type="chain" id="PRO_5020559792" description="Secreted protein (Por secretion system target)" evidence="1">
    <location>
        <begin position="24"/>
        <end position="462"/>
    </location>
</feature>
<evidence type="ECO:0000256" key="1">
    <source>
        <dbReference type="SAM" id="SignalP"/>
    </source>
</evidence>
<dbReference type="AlphaFoldDB" id="A0A4R8DT51"/>
<organism evidence="2 3">
    <name type="scientific">Dinghuibacter silviterrae</name>
    <dbReference type="NCBI Taxonomy" id="1539049"/>
    <lineage>
        <taxon>Bacteria</taxon>
        <taxon>Pseudomonadati</taxon>
        <taxon>Bacteroidota</taxon>
        <taxon>Chitinophagia</taxon>
        <taxon>Chitinophagales</taxon>
        <taxon>Chitinophagaceae</taxon>
        <taxon>Dinghuibacter</taxon>
    </lineage>
</organism>
<gene>
    <name evidence="2" type="ORF">EDB95_2097</name>
</gene>
<dbReference type="Gene3D" id="2.60.40.10">
    <property type="entry name" value="Immunoglobulins"/>
    <property type="match status" value="1"/>
</dbReference>
<protein>
    <recommendedName>
        <fullName evidence="4">Secreted protein (Por secretion system target)</fullName>
    </recommendedName>
</protein>
<sequence length="462" mass="48402">MKTGFWLVCIIFVSLSFPIRTSAQCTIPSPIASPACGGAGETPLTTNATVSGTYYFSGTGSVTNVTMWGGTLVVCGNLTISASTLGGGTIIVLAGGSVTYSDAANNYLQADVVNYGTFAINGASTYSNISVNGNVWNYGTFSTTSSLTFNTGSDGLYNVNTTSTFTVAGDLTTFGSMDNNGTLTVGGQYLFTGSDCLGGGSDVVTDSLYADGGNNKVTVTSDGGYNNAGFTIKKYINTNLNKLTNTSNVVLCEATGINNTGADPGKATVDANCNTIVLPVTLVSFTAETGLGNACTLTWTTSMEDAVKDFDVEYSTDGKTFNSLATVTAHHEASTYTYPTVLQGKTWFRLRVDNEDGTYTYSEVVEADYQGEKAASGNTIAIQPNLVRGSTLNIVSNMQTTQTGEWLVIDMTGRIVLHTQAQLVQGASNTALLLPSLASGMYRLLFAGSQMKLKPVPFSVIR</sequence>
<dbReference type="EMBL" id="SODV01000001">
    <property type="protein sequence ID" value="TDX01066.1"/>
    <property type="molecule type" value="Genomic_DNA"/>
</dbReference>
<feature type="signal peptide" evidence="1">
    <location>
        <begin position="1"/>
        <end position="23"/>
    </location>
</feature>
<keyword evidence="3" id="KW-1185">Reference proteome</keyword>
<proteinExistence type="predicted"/>
<dbReference type="OrthoDB" id="9792152at2"/>
<evidence type="ECO:0000313" key="3">
    <source>
        <dbReference type="Proteomes" id="UP000294498"/>
    </source>
</evidence>
<keyword evidence="1" id="KW-0732">Signal</keyword>
<dbReference type="InterPro" id="IPR013783">
    <property type="entry name" value="Ig-like_fold"/>
</dbReference>
<name>A0A4R8DT51_9BACT</name>
<comment type="caution">
    <text evidence="2">The sequence shown here is derived from an EMBL/GenBank/DDBJ whole genome shotgun (WGS) entry which is preliminary data.</text>
</comment>
<dbReference type="Proteomes" id="UP000294498">
    <property type="component" value="Unassembled WGS sequence"/>
</dbReference>
<evidence type="ECO:0000313" key="2">
    <source>
        <dbReference type="EMBL" id="TDX01066.1"/>
    </source>
</evidence>
<reference evidence="2 3" key="1">
    <citation type="submission" date="2019-03" db="EMBL/GenBank/DDBJ databases">
        <title>Genomic Encyclopedia of Type Strains, Phase IV (KMG-IV): sequencing the most valuable type-strain genomes for metagenomic binning, comparative biology and taxonomic classification.</title>
        <authorList>
            <person name="Goeker M."/>
        </authorList>
    </citation>
    <scope>NUCLEOTIDE SEQUENCE [LARGE SCALE GENOMIC DNA]</scope>
    <source>
        <strain evidence="2 3">DSM 100059</strain>
    </source>
</reference>
<evidence type="ECO:0008006" key="4">
    <source>
        <dbReference type="Google" id="ProtNLM"/>
    </source>
</evidence>
<dbReference type="RefSeq" id="WP_133993300.1">
    <property type="nucleotide sequence ID" value="NZ_SODV01000001.1"/>
</dbReference>
<accession>A0A4R8DT51</accession>